<keyword evidence="1" id="KW-1133">Transmembrane helix</keyword>
<dbReference type="RefSeq" id="WP_012414849.1">
    <property type="nucleotide sequence ID" value="NC_010644.1"/>
</dbReference>
<evidence type="ECO:0000313" key="2">
    <source>
        <dbReference type="EMBL" id="ACC98234.1"/>
    </source>
</evidence>
<proteinExistence type="predicted"/>
<dbReference type="KEGG" id="emi:Emin_0679"/>
<evidence type="ECO:0000313" key="3">
    <source>
        <dbReference type="Proteomes" id="UP000001029"/>
    </source>
</evidence>
<dbReference type="EMBL" id="CP001055">
    <property type="protein sequence ID" value="ACC98234.1"/>
    <property type="molecule type" value="Genomic_DNA"/>
</dbReference>
<protein>
    <submittedName>
        <fullName evidence="2">Uncharacterized protein</fullName>
    </submittedName>
</protein>
<evidence type="ECO:0000256" key="1">
    <source>
        <dbReference type="SAM" id="Phobius"/>
    </source>
</evidence>
<gene>
    <name evidence="2" type="ordered locus">Emin_0679</name>
</gene>
<dbReference type="OrthoDB" id="9943617at2"/>
<dbReference type="STRING" id="445932.Emin_0679"/>
<keyword evidence="3" id="KW-1185">Reference proteome</keyword>
<organism evidence="2 3">
    <name type="scientific">Elusimicrobium minutum (strain Pei191)</name>
    <dbReference type="NCBI Taxonomy" id="445932"/>
    <lineage>
        <taxon>Bacteria</taxon>
        <taxon>Pseudomonadati</taxon>
        <taxon>Elusimicrobiota</taxon>
        <taxon>Elusimicrobia</taxon>
        <taxon>Elusimicrobiales</taxon>
        <taxon>Elusimicrobiaceae</taxon>
        <taxon>Elusimicrobium</taxon>
    </lineage>
</organism>
<dbReference type="AlphaFoldDB" id="B2KCA7"/>
<dbReference type="HOGENOM" id="CLU_2436137_0_0_0"/>
<dbReference type="Proteomes" id="UP000001029">
    <property type="component" value="Chromosome"/>
</dbReference>
<keyword evidence="1" id="KW-0472">Membrane</keyword>
<sequence>MTIIKTFLNRFFIKPFTVRGIFWGTLDLSAKILGAAIWLFVLKILAEIFYNAVFVVYNPKERIWWFAYCTVMFLGASLIAYAPVFVRRDY</sequence>
<reference evidence="2 3" key="1">
    <citation type="journal article" date="2009" name="Appl. Environ. Microbiol.">
        <title>Genomic analysis of 'Elusimicrobium minutum,' the first cultivated representative of the phylum 'Elusimicrobia' (formerly termite group 1).</title>
        <authorList>
            <person name="Herlemann D.P.R."/>
            <person name="Geissinger O."/>
            <person name="Ikeda-Ohtsubo W."/>
            <person name="Kunin V."/>
            <person name="Sun H."/>
            <person name="Lapidus A."/>
            <person name="Hugenholtz P."/>
            <person name="Brune A."/>
        </authorList>
    </citation>
    <scope>NUCLEOTIDE SEQUENCE [LARGE SCALE GENOMIC DNA]</scope>
    <source>
        <strain evidence="2 3">Pei191</strain>
    </source>
</reference>
<name>B2KCA7_ELUMP</name>
<accession>B2KCA7</accession>
<feature type="transmembrane region" description="Helical" evidence="1">
    <location>
        <begin position="63"/>
        <end position="86"/>
    </location>
</feature>
<keyword evidence="1" id="KW-0812">Transmembrane</keyword>